<sequence>MSLAFGGFVCPPGRKIGLSDRGFDDVTLDLFKRDDSTDLVRGSASGTLHPACQGVRWSRKKIDV</sequence>
<gene>
    <name evidence="1" type="ORF">EGN73_03440</name>
</gene>
<dbReference type="RefSeq" id="WP_219287080.1">
    <property type="nucleotide sequence ID" value="NZ_RPHB01000002.1"/>
</dbReference>
<evidence type="ECO:0000313" key="1">
    <source>
        <dbReference type="EMBL" id="MBW3466864.1"/>
    </source>
</evidence>
<dbReference type="AlphaFoldDB" id="A0A951IVV0"/>
<reference evidence="1 2" key="1">
    <citation type="journal article" date="2020" name="Syst. Appl. Microbiol.">
        <title>Arthrospiribacter ruber gen. nov., sp. nov., a novel bacterium isolated from Arthrospira cultures.</title>
        <authorList>
            <person name="Waleron M."/>
            <person name="Misztak A."/>
            <person name="Waleron M.M."/>
            <person name="Furmaniak M."/>
            <person name="Mrozik A."/>
            <person name="Waleron K."/>
        </authorList>
    </citation>
    <scope>NUCLEOTIDE SEQUENCE [LARGE SCALE GENOMIC DNA]</scope>
    <source>
        <strain evidence="1 2">DPMB0001</strain>
    </source>
</reference>
<comment type="caution">
    <text evidence="1">The sequence shown here is derived from an EMBL/GenBank/DDBJ whole genome shotgun (WGS) entry which is preliminary data.</text>
</comment>
<organism evidence="1 2">
    <name type="scientific">Arthrospiribacter ruber</name>
    <dbReference type="NCBI Taxonomy" id="2487934"/>
    <lineage>
        <taxon>Bacteria</taxon>
        <taxon>Pseudomonadati</taxon>
        <taxon>Bacteroidota</taxon>
        <taxon>Cytophagia</taxon>
        <taxon>Cytophagales</taxon>
        <taxon>Cyclobacteriaceae</taxon>
        <taxon>Arthrospiribacter</taxon>
    </lineage>
</organism>
<dbReference type="EMBL" id="RPHB01000002">
    <property type="protein sequence ID" value="MBW3466864.1"/>
    <property type="molecule type" value="Genomic_DNA"/>
</dbReference>
<keyword evidence="2" id="KW-1185">Reference proteome</keyword>
<dbReference type="Proteomes" id="UP000727490">
    <property type="component" value="Unassembled WGS sequence"/>
</dbReference>
<name>A0A951IVV0_9BACT</name>
<accession>A0A951IVV0</accession>
<protein>
    <submittedName>
        <fullName evidence="1">Uncharacterized protein</fullName>
    </submittedName>
</protein>
<evidence type="ECO:0000313" key="2">
    <source>
        <dbReference type="Proteomes" id="UP000727490"/>
    </source>
</evidence>
<proteinExistence type="predicted"/>